<organism evidence="2 3">
    <name type="scientific">Parahaliea maris</name>
    <dbReference type="NCBI Taxonomy" id="2716870"/>
    <lineage>
        <taxon>Bacteria</taxon>
        <taxon>Pseudomonadati</taxon>
        <taxon>Pseudomonadota</taxon>
        <taxon>Gammaproteobacteria</taxon>
        <taxon>Cellvibrionales</taxon>
        <taxon>Halieaceae</taxon>
        <taxon>Parahaliea</taxon>
    </lineage>
</organism>
<protein>
    <submittedName>
        <fullName evidence="2">Helix-turn-helix transcriptional regulator</fullName>
    </submittedName>
</protein>
<dbReference type="PROSITE" id="PS50943">
    <property type="entry name" value="HTH_CROC1"/>
    <property type="match status" value="1"/>
</dbReference>
<dbReference type="Proteomes" id="UP000321039">
    <property type="component" value="Unassembled WGS sequence"/>
</dbReference>
<dbReference type="AlphaFoldDB" id="A0A5C9A968"/>
<feature type="domain" description="HTH cro/C1-type" evidence="1">
    <location>
        <begin position="43"/>
        <end position="97"/>
    </location>
</feature>
<evidence type="ECO:0000259" key="1">
    <source>
        <dbReference type="PROSITE" id="PS50943"/>
    </source>
</evidence>
<proteinExistence type="predicted"/>
<name>A0A5C9A968_9GAMM</name>
<evidence type="ECO:0000313" key="2">
    <source>
        <dbReference type="EMBL" id="TXS96190.1"/>
    </source>
</evidence>
<dbReference type="Pfam" id="PF01381">
    <property type="entry name" value="HTH_3"/>
    <property type="match status" value="1"/>
</dbReference>
<evidence type="ECO:0000313" key="3">
    <source>
        <dbReference type="Proteomes" id="UP000321039"/>
    </source>
</evidence>
<reference evidence="2 3" key="1">
    <citation type="submission" date="2019-08" db="EMBL/GenBank/DDBJ databases">
        <title>Parahaliea maris sp. nov., isolated from the surface seawater.</title>
        <authorList>
            <person name="Liu Y."/>
        </authorList>
    </citation>
    <scope>NUCLEOTIDE SEQUENCE [LARGE SCALE GENOMIC DNA]</scope>
    <source>
        <strain evidence="2 3">HSLHS9</strain>
    </source>
</reference>
<sequence length="104" mass="11274">MKTAKRKKLETAGWSVGDAADVLGLTPEEETYIETKLALAKKLKAVRQSHKLSQAAFAKRIHSSQSRVAKMEAGDPSVTIDLMMRSLFAVGVSPKQIGKVFSTA</sequence>
<dbReference type="SUPFAM" id="SSF47413">
    <property type="entry name" value="lambda repressor-like DNA-binding domains"/>
    <property type="match status" value="1"/>
</dbReference>
<dbReference type="SMART" id="SM00530">
    <property type="entry name" value="HTH_XRE"/>
    <property type="match status" value="1"/>
</dbReference>
<dbReference type="InterPro" id="IPR001387">
    <property type="entry name" value="Cro/C1-type_HTH"/>
</dbReference>
<dbReference type="InterPro" id="IPR010982">
    <property type="entry name" value="Lambda_DNA-bd_dom_sf"/>
</dbReference>
<dbReference type="RefSeq" id="WP_148066460.1">
    <property type="nucleotide sequence ID" value="NZ_VRZA01000001.1"/>
</dbReference>
<gene>
    <name evidence="2" type="ORF">FV139_01400</name>
</gene>
<accession>A0A5C9A968</accession>
<dbReference type="EMBL" id="VRZA01000001">
    <property type="protein sequence ID" value="TXS96190.1"/>
    <property type="molecule type" value="Genomic_DNA"/>
</dbReference>
<dbReference type="Gene3D" id="1.10.260.40">
    <property type="entry name" value="lambda repressor-like DNA-binding domains"/>
    <property type="match status" value="1"/>
</dbReference>
<keyword evidence="3" id="KW-1185">Reference proteome</keyword>
<dbReference type="GO" id="GO:0003677">
    <property type="term" value="F:DNA binding"/>
    <property type="evidence" value="ECO:0007669"/>
    <property type="project" value="InterPro"/>
</dbReference>
<comment type="caution">
    <text evidence="2">The sequence shown here is derived from an EMBL/GenBank/DDBJ whole genome shotgun (WGS) entry which is preliminary data.</text>
</comment>
<dbReference type="CDD" id="cd00093">
    <property type="entry name" value="HTH_XRE"/>
    <property type="match status" value="1"/>
</dbReference>